<dbReference type="GO" id="GO:0005965">
    <property type="term" value="C:protein farnesyltransferase complex"/>
    <property type="evidence" value="ECO:0007669"/>
    <property type="project" value="TreeGrafter"/>
</dbReference>
<evidence type="ECO:0000256" key="8">
    <source>
        <dbReference type="ARBA" id="ARBA00022842"/>
    </source>
</evidence>
<keyword evidence="6 14" id="KW-0808">Transferase</keyword>
<keyword evidence="15" id="KW-1185">Reference proteome</keyword>
<evidence type="ECO:0000256" key="1">
    <source>
        <dbReference type="ARBA" id="ARBA00001946"/>
    </source>
</evidence>
<evidence type="ECO:0000256" key="6">
    <source>
        <dbReference type="ARBA" id="ARBA00022679"/>
    </source>
</evidence>
<evidence type="ECO:0000256" key="5">
    <source>
        <dbReference type="ARBA" id="ARBA00022602"/>
    </source>
</evidence>
<dbReference type="EC" id="2.5.1.59" evidence="3"/>
<comment type="similarity">
    <text evidence="2">Belongs to the protein prenyltransferase subunit alpha family.</text>
</comment>
<accession>A0A6G1IBR9</accession>
<name>A0A6G1IBR9_9PEZI</name>
<protein>
    <recommendedName>
        <fullName evidence="9">Protein farnesyltransferase/geranylgeranyltransferase type-1 subunit alpha</fullName>
        <ecNumber evidence="4">2.5.1.58</ecNumber>
        <ecNumber evidence="3">2.5.1.59</ecNumber>
    </recommendedName>
    <alternativeName>
        <fullName evidence="12">CAAX farnesyltransferase subunit alpha</fullName>
    </alternativeName>
    <alternativeName>
        <fullName evidence="11">FTase-alpha</fullName>
    </alternativeName>
    <alternativeName>
        <fullName evidence="10">Ras proteins prenyltransferase subunit alpha</fullName>
    </alternativeName>
    <alternativeName>
        <fullName evidence="13">Type I protein geranyl-geranyltransferase subunit alpha</fullName>
    </alternativeName>
</protein>
<sequence>MSYSASPLWADIVPLPQDDGPGQPLAAIAYSEKYSEAMSYLRAVMASNEMSERALDLTSDIIALNPAHYTVWLYRVRILLTLKKDLHAELSWMNPVALVHLKNYQIWHHRQTIINALNNPDGETDFISKMFAKDAKNYHVWSYRQWLVKRFSLWDAGELEFTEQMLKEDVRNNSAWNHRWYVVFGRGDEAFADPDIVMREVFFTQQSIRLAPQNPSPWNYLRALARRASGPAALPLSSLQPFANTFAPLSAPDAVKSTHALDLLAEIHSENEADKDKAYQALELLATRYDPIRANYWNYRRATLEGVKTV</sequence>
<evidence type="ECO:0000256" key="13">
    <source>
        <dbReference type="ARBA" id="ARBA00043219"/>
    </source>
</evidence>
<keyword evidence="5" id="KW-0637">Prenyltransferase</keyword>
<evidence type="ECO:0000313" key="15">
    <source>
        <dbReference type="Proteomes" id="UP000799640"/>
    </source>
</evidence>
<dbReference type="PROSITE" id="PS51147">
    <property type="entry name" value="PFTA"/>
    <property type="match status" value="4"/>
</dbReference>
<proteinExistence type="inferred from homology"/>
<dbReference type="Proteomes" id="UP000799640">
    <property type="component" value="Unassembled WGS sequence"/>
</dbReference>
<organism evidence="14 15">
    <name type="scientific">Trichodelitschia bisporula</name>
    <dbReference type="NCBI Taxonomy" id="703511"/>
    <lineage>
        <taxon>Eukaryota</taxon>
        <taxon>Fungi</taxon>
        <taxon>Dikarya</taxon>
        <taxon>Ascomycota</taxon>
        <taxon>Pezizomycotina</taxon>
        <taxon>Dothideomycetes</taxon>
        <taxon>Dothideomycetes incertae sedis</taxon>
        <taxon>Phaeotrichales</taxon>
        <taxon>Phaeotrichaceae</taxon>
        <taxon>Trichodelitschia</taxon>
    </lineage>
</organism>
<evidence type="ECO:0000313" key="14">
    <source>
        <dbReference type="EMBL" id="KAF2405624.1"/>
    </source>
</evidence>
<evidence type="ECO:0000256" key="3">
    <source>
        <dbReference type="ARBA" id="ARBA00012700"/>
    </source>
</evidence>
<evidence type="ECO:0000256" key="10">
    <source>
        <dbReference type="ARBA" id="ARBA00041392"/>
    </source>
</evidence>
<evidence type="ECO:0000256" key="7">
    <source>
        <dbReference type="ARBA" id="ARBA00022737"/>
    </source>
</evidence>
<dbReference type="GO" id="GO:0004662">
    <property type="term" value="F:CAAX-protein geranylgeranyltransferase activity"/>
    <property type="evidence" value="ECO:0007669"/>
    <property type="project" value="UniProtKB-EC"/>
</dbReference>
<evidence type="ECO:0000256" key="11">
    <source>
        <dbReference type="ARBA" id="ARBA00042436"/>
    </source>
</evidence>
<reference evidence="14" key="1">
    <citation type="journal article" date="2020" name="Stud. Mycol.">
        <title>101 Dothideomycetes genomes: a test case for predicting lifestyles and emergence of pathogens.</title>
        <authorList>
            <person name="Haridas S."/>
            <person name="Albert R."/>
            <person name="Binder M."/>
            <person name="Bloem J."/>
            <person name="Labutti K."/>
            <person name="Salamov A."/>
            <person name="Andreopoulos B."/>
            <person name="Baker S."/>
            <person name="Barry K."/>
            <person name="Bills G."/>
            <person name="Bluhm B."/>
            <person name="Cannon C."/>
            <person name="Castanera R."/>
            <person name="Culley D."/>
            <person name="Daum C."/>
            <person name="Ezra D."/>
            <person name="Gonzalez J."/>
            <person name="Henrissat B."/>
            <person name="Kuo A."/>
            <person name="Liang C."/>
            <person name="Lipzen A."/>
            <person name="Lutzoni F."/>
            <person name="Magnuson J."/>
            <person name="Mondo S."/>
            <person name="Nolan M."/>
            <person name="Ohm R."/>
            <person name="Pangilinan J."/>
            <person name="Park H.-J."/>
            <person name="Ramirez L."/>
            <person name="Alfaro M."/>
            <person name="Sun H."/>
            <person name="Tritt A."/>
            <person name="Yoshinaga Y."/>
            <person name="Zwiers L.-H."/>
            <person name="Turgeon B."/>
            <person name="Goodwin S."/>
            <person name="Spatafora J."/>
            <person name="Crous P."/>
            <person name="Grigoriev I."/>
        </authorList>
    </citation>
    <scope>NUCLEOTIDE SEQUENCE</scope>
    <source>
        <strain evidence="14">CBS 262.69</strain>
    </source>
</reference>
<dbReference type="GO" id="GO:0004660">
    <property type="term" value="F:protein farnesyltransferase activity"/>
    <property type="evidence" value="ECO:0007669"/>
    <property type="project" value="UniProtKB-EC"/>
</dbReference>
<gene>
    <name evidence="14" type="ORF">EJ06DRAFT_486532</name>
</gene>
<dbReference type="Gene3D" id="1.25.40.120">
    <property type="entry name" value="Protein prenylyltransferase"/>
    <property type="match status" value="1"/>
</dbReference>
<keyword evidence="8" id="KW-0460">Magnesium</keyword>
<dbReference type="PANTHER" id="PTHR11129:SF1">
    <property type="entry name" value="PROTEIN FARNESYLTRANSFERASE_GERANYLGERANYLTRANSFERASE TYPE-1 SUBUNIT ALPHA"/>
    <property type="match status" value="1"/>
</dbReference>
<dbReference type="OrthoDB" id="272289at2759"/>
<evidence type="ECO:0000256" key="9">
    <source>
        <dbReference type="ARBA" id="ARBA00040965"/>
    </source>
</evidence>
<evidence type="ECO:0000256" key="4">
    <source>
        <dbReference type="ARBA" id="ARBA00012702"/>
    </source>
</evidence>
<evidence type="ECO:0000256" key="2">
    <source>
        <dbReference type="ARBA" id="ARBA00006734"/>
    </source>
</evidence>
<dbReference type="EC" id="2.5.1.58" evidence="4"/>
<dbReference type="EMBL" id="ML996687">
    <property type="protein sequence ID" value="KAF2405624.1"/>
    <property type="molecule type" value="Genomic_DNA"/>
</dbReference>
<dbReference type="GO" id="GO:0005953">
    <property type="term" value="C:CAAX-protein geranylgeranyltransferase complex"/>
    <property type="evidence" value="ECO:0007669"/>
    <property type="project" value="TreeGrafter"/>
</dbReference>
<comment type="cofactor">
    <cofactor evidence="1">
        <name>Mg(2+)</name>
        <dbReference type="ChEBI" id="CHEBI:18420"/>
    </cofactor>
</comment>
<evidence type="ECO:0000256" key="12">
    <source>
        <dbReference type="ARBA" id="ARBA00043086"/>
    </source>
</evidence>
<dbReference type="InterPro" id="IPR002088">
    <property type="entry name" value="Prenyl_trans_a"/>
</dbReference>
<dbReference type="SUPFAM" id="SSF48439">
    <property type="entry name" value="Protein prenylyltransferase"/>
    <property type="match status" value="1"/>
</dbReference>
<keyword evidence="7" id="KW-0677">Repeat</keyword>
<dbReference type="AlphaFoldDB" id="A0A6G1IBR9"/>
<dbReference type="PANTHER" id="PTHR11129">
    <property type="entry name" value="PROTEIN FARNESYLTRANSFERASE ALPHA SUBUNIT/RAB GERANYLGERANYL TRANSFERASE ALPHA SUBUNIT"/>
    <property type="match status" value="1"/>
</dbReference>
<dbReference type="Pfam" id="PF01239">
    <property type="entry name" value="PPTA"/>
    <property type="match status" value="5"/>
</dbReference>